<evidence type="ECO:0000313" key="2">
    <source>
        <dbReference type="EMBL" id="CEF64510.1"/>
    </source>
</evidence>
<evidence type="ECO:0000256" key="1">
    <source>
        <dbReference type="SAM" id="MobiDB-lite"/>
    </source>
</evidence>
<feature type="compositionally biased region" description="Acidic residues" evidence="1">
    <location>
        <begin position="83"/>
        <end position="99"/>
    </location>
</feature>
<dbReference type="RefSeq" id="XP_024503711.1">
    <property type="nucleotide sequence ID" value="XM_024649878.1"/>
</dbReference>
<protein>
    <submittedName>
        <fullName evidence="2 4">Uncharacterized protein</fullName>
    </submittedName>
</protein>
<name>A0A090LAE3_STRRB</name>
<proteinExistence type="predicted"/>
<reference evidence="2 3" key="1">
    <citation type="submission" date="2014-09" db="EMBL/GenBank/DDBJ databases">
        <authorList>
            <person name="Martin A.A."/>
        </authorList>
    </citation>
    <scope>NUCLEOTIDE SEQUENCE</scope>
    <source>
        <strain evidence="3">ED321</strain>
        <strain evidence="2">ED321 Heterogonic</strain>
    </source>
</reference>
<dbReference type="GeneID" id="36376875"/>
<reference evidence="4" key="2">
    <citation type="submission" date="2020-12" db="UniProtKB">
        <authorList>
            <consortium name="WormBaseParasite"/>
        </authorList>
    </citation>
    <scope>IDENTIFICATION</scope>
</reference>
<feature type="region of interest" description="Disordered" evidence="1">
    <location>
        <begin position="43"/>
        <end position="99"/>
    </location>
</feature>
<evidence type="ECO:0000313" key="5">
    <source>
        <dbReference type="WormBase" id="SRAE_1000276400"/>
    </source>
</evidence>
<sequence length="99" mass="11006">MAFMYPQNYPECPLLLTEPAWYSDDYPEKEELHTLFEQFKNDRNTSLNIVSGTSSTDVGNDTDDAIPLSSGPFPAANLRTDGNDEDEDNDGPPASDEDE</sequence>
<dbReference type="WBParaSite" id="SRAE_1000276400.1">
    <property type="protein sequence ID" value="SRAE_1000276400.1"/>
    <property type="gene ID" value="WBGene00259380"/>
</dbReference>
<dbReference type="WormBase" id="SRAE_1000276400">
    <property type="protein sequence ID" value="SRP09177"/>
    <property type="gene ID" value="WBGene00259380"/>
</dbReference>
<dbReference type="Proteomes" id="UP000035682">
    <property type="component" value="Unplaced"/>
</dbReference>
<keyword evidence="3" id="KW-1185">Reference proteome</keyword>
<gene>
    <name evidence="2 4 5" type="ORF">SRAE_1000276400</name>
</gene>
<organism evidence="2">
    <name type="scientific">Strongyloides ratti</name>
    <name type="common">Parasitic roundworm</name>
    <dbReference type="NCBI Taxonomy" id="34506"/>
    <lineage>
        <taxon>Eukaryota</taxon>
        <taxon>Metazoa</taxon>
        <taxon>Ecdysozoa</taxon>
        <taxon>Nematoda</taxon>
        <taxon>Chromadorea</taxon>
        <taxon>Rhabditida</taxon>
        <taxon>Tylenchina</taxon>
        <taxon>Panagrolaimomorpha</taxon>
        <taxon>Strongyloidoidea</taxon>
        <taxon>Strongyloididae</taxon>
        <taxon>Strongyloides</taxon>
    </lineage>
</organism>
<evidence type="ECO:0000313" key="3">
    <source>
        <dbReference type="Proteomes" id="UP000035682"/>
    </source>
</evidence>
<dbReference type="CTD" id="36376875"/>
<dbReference type="AlphaFoldDB" id="A0A090LAE3"/>
<dbReference type="EMBL" id="LN609528">
    <property type="protein sequence ID" value="CEF64510.1"/>
    <property type="molecule type" value="Genomic_DNA"/>
</dbReference>
<feature type="compositionally biased region" description="Polar residues" evidence="1">
    <location>
        <begin position="44"/>
        <end position="59"/>
    </location>
</feature>
<evidence type="ECO:0000313" key="4">
    <source>
        <dbReference type="WBParaSite" id="SRAE_1000276400.1"/>
    </source>
</evidence>
<accession>A0A090LAE3</accession>